<name>X1KGW6_9ZZZZ</name>
<dbReference type="InterPro" id="IPR002514">
    <property type="entry name" value="Transposase_8"/>
</dbReference>
<organism evidence="1">
    <name type="scientific">marine sediment metagenome</name>
    <dbReference type="NCBI Taxonomy" id="412755"/>
    <lineage>
        <taxon>unclassified sequences</taxon>
        <taxon>metagenomes</taxon>
        <taxon>ecological metagenomes</taxon>
    </lineage>
</organism>
<accession>X1KGW6</accession>
<comment type="caution">
    <text evidence="1">The sequence shown here is derived from an EMBL/GenBank/DDBJ whole genome shotgun (WGS) entry which is preliminary data.</text>
</comment>
<feature type="non-terminal residue" evidence="1">
    <location>
        <position position="38"/>
    </location>
</feature>
<sequence length="38" mass="4510">MSIHRRKYTRDFKIEMVESALKGRSILELAKENEIYPG</sequence>
<dbReference type="GO" id="GO:0003677">
    <property type="term" value="F:DNA binding"/>
    <property type="evidence" value="ECO:0007669"/>
    <property type="project" value="InterPro"/>
</dbReference>
<gene>
    <name evidence="1" type="ORF">S06H3_08127</name>
</gene>
<dbReference type="Pfam" id="PF01527">
    <property type="entry name" value="HTH_Tnp_1"/>
    <property type="match status" value="1"/>
</dbReference>
<reference evidence="1" key="1">
    <citation type="journal article" date="2014" name="Front. Microbiol.">
        <title>High frequency of phylogenetically diverse reductive dehalogenase-homologous genes in deep subseafloor sedimentary metagenomes.</title>
        <authorList>
            <person name="Kawai M."/>
            <person name="Futagami T."/>
            <person name="Toyoda A."/>
            <person name="Takaki Y."/>
            <person name="Nishi S."/>
            <person name="Hori S."/>
            <person name="Arai W."/>
            <person name="Tsubouchi T."/>
            <person name="Morono Y."/>
            <person name="Uchiyama I."/>
            <person name="Ito T."/>
            <person name="Fujiyama A."/>
            <person name="Inagaki F."/>
            <person name="Takami H."/>
        </authorList>
    </citation>
    <scope>NUCLEOTIDE SEQUENCE</scope>
    <source>
        <strain evidence="1">Expedition CK06-06</strain>
    </source>
</reference>
<proteinExistence type="predicted"/>
<dbReference type="GO" id="GO:0006313">
    <property type="term" value="P:DNA transposition"/>
    <property type="evidence" value="ECO:0007669"/>
    <property type="project" value="InterPro"/>
</dbReference>
<dbReference type="EMBL" id="BARV01003387">
    <property type="protein sequence ID" value="GAI06287.1"/>
    <property type="molecule type" value="Genomic_DNA"/>
</dbReference>
<protein>
    <recommendedName>
        <fullName evidence="2">Transposase</fullName>
    </recommendedName>
</protein>
<dbReference type="GO" id="GO:0004803">
    <property type="term" value="F:transposase activity"/>
    <property type="evidence" value="ECO:0007669"/>
    <property type="project" value="InterPro"/>
</dbReference>
<evidence type="ECO:0008006" key="2">
    <source>
        <dbReference type="Google" id="ProtNLM"/>
    </source>
</evidence>
<evidence type="ECO:0000313" key="1">
    <source>
        <dbReference type="EMBL" id="GAI06287.1"/>
    </source>
</evidence>
<dbReference type="AlphaFoldDB" id="X1KGW6"/>